<dbReference type="Pfam" id="PF07696">
    <property type="entry name" value="7TMR-DISMED2"/>
    <property type="match status" value="1"/>
</dbReference>
<dbReference type="AlphaFoldDB" id="A0A2M9ZPA2"/>
<dbReference type="EC" id="2.7.7.65" evidence="1"/>
<feature type="domain" description="GGDEF" evidence="4">
    <location>
        <begin position="469"/>
        <end position="602"/>
    </location>
</feature>
<evidence type="ECO:0000313" key="5">
    <source>
        <dbReference type="EMBL" id="PJZ70904.1"/>
    </source>
</evidence>
<dbReference type="InterPro" id="IPR043128">
    <property type="entry name" value="Rev_trsase/Diguanyl_cyclase"/>
</dbReference>
<protein>
    <recommendedName>
        <fullName evidence="1">diguanylate cyclase</fullName>
        <ecNumber evidence="1">2.7.7.65</ecNumber>
    </recommendedName>
</protein>
<dbReference type="Gene3D" id="2.60.40.2380">
    <property type="match status" value="1"/>
</dbReference>
<dbReference type="RefSeq" id="WP_100712907.1">
    <property type="nucleotide sequence ID" value="NZ_NPDY01000002.1"/>
</dbReference>
<dbReference type="CDD" id="cd01949">
    <property type="entry name" value="GGDEF"/>
    <property type="match status" value="1"/>
</dbReference>
<keyword evidence="3" id="KW-1133">Transmembrane helix</keyword>
<feature type="transmembrane region" description="Helical" evidence="3">
    <location>
        <begin position="393"/>
        <end position="415"/>
    </location>
</feature>
<dbReference type="SMART" id="SM00267">
    <property type="entry name" value="GGDEF"/>
    <property type="match status" value="1"/>
</dbReference>
<evidence type="ECO:0000256" key="3">
    <source>
        <dbReference type="SAM" id="Phobius"/>
    </source>
</evidence>
<keyword evidence="3" id="KW-0812">Transmembrane</keyword>
<dbReference type="EMBL" id="NPDY01000002">
    <property type="protein sequence ID" value="PJZ70904.1"/>
    <property type="molecule type" value="Genomic_DNA"/>
</dbReference>
<dbReference type="GO" id="GO:0005886">
    <property type="term" value="C:plasma membrane"/>
    <property type="evidence" value="ECO:0007669"/>
    <property type="project" value="TreeGrafter"/>
</dbReference>
<gene>
    <name evidence="5" type="ORF">CH360_05195</name>
    <name evidence="6" type="ORF">CH373_06465</name>
</gene>
<dbReference type="Proteomes" id="UP000231990">
    <property type="component" value="Unassembled WGS sequence"/>
</dbReference>
<name>A0A2M9ZPA2_9LEPT</name>
<dbReference type="GO" id="GO:0052621">
    <property type="term" value="F:diguanylate cyclase activity"/>
    <property type="evidence" value="ECO:0007669"/>
    <property type="project" value="UniProtKB-EC"/>
</dbReference>
<dbReference type="PANTHER" id="PTHR45138:SF9">
    <property type="entry name" value="DIGUANYLATE CYCLASE DGCM-RELATED"/>
    <property type="match status" value="1"/>
</dbReference>
<dbReference type="PANTHER" id="PTHR45138">
    <property type="entry name" value="REGULATORY COMPONENTS OF SENSORY TRANSDUCTION SYSTEM"/>
    <property type="match status" value="1"/>
</dbReference>
<dbReference type="InterPro" id="IPR029787">
    <property type="entry name" value="Nucleotide_cyclase"/>
</dbReference>
<organism evidence="6 8">
    <name type="scientific">Leptospira perolatii</name>
    <dbReference type="NCBI Taxonomy" id="2023191"/>
    <lineage>
        <taxon>Bacteria</taxon>
        <taxon>Pseudomonadati</taxon>
        <taxon>Spirochaetota</taxon>
        <taxon>Spirochaetia</taxon>
        <taxon>Leptospirales</taxon>
        <taxon>Leptospiraceae</taxon>
        <taxon>Leptospira</taxon>
    </lineage>
</organism>
<evidence type="ECO:0000313" key="6">
    <source>
        <dbReference type="EMBL" id="PJZ73799.1"/>
    </source>
</evidence>
<dbReference type="GO" id="GO:1902201">
    <property type="term" value="P:negative regulation of bacterial-type flagellum-dependent cell motility"/>
    <property type="evidence" value="ECO:0007669"/>
    <property type="project" value="TreeGrafter"/>
</dbReference>
<proteinExistence type="predicted"/>
<dbReference type="SUPFAM" id="SSF55073">
    <property type="entry name" value="Nucleotide cyclase"/>
    <property type="match status" value="1"/>
</dbReference>
<evidence type="ECO:0000313" key="7">
    <source>
        <dbReference type="Proteomes" id="UP000231962"/>
    </source>
</evidence>
<dbReference type="InterPro" id="IPR050469">
    <property type="entry name" value="Diguanylate_Cyclase"/>
</dbReference>
<dbReference type="EMBL" id="NPDZ01000003">
    <property type="protein sequence ID" value="PJZ73799.1"/>
    <property type="molecule type" value="Genomic_DNA"/>
</dbReference>
<dbReference type="GO" id="GO:0043709">
    <property type="term" value="P:cell adhesion involved in single-species biofilm formation"/>
    <property type="evidence" value="ECO:0007669"/>
    <property type="project" value="TreeGrafter"/>
</dbReference>
<feature type="transmembrane region" description="Helical" evidence="3">
    <location>
        <begin position="311"/>
        <end position="333"/>
    </location>
</feature>
<dbReference type="Pfam" id="PF07695">
    <property type="entry name" value="7TMR-DISM_7TM"/>
    <property type="match status" value="1"/>
</dbReference>
<evidence type="ECO:0000256" key="2">
    <source>
        <dbReference type="ARBA" id="ARBA00034247"/>
    </source>
</evidence>
<sequence>MQVRSDDGKDSQTIGAILIQSIRAGVLLIFLFSAYSLPISSESKPPVNSFQTLKLDLHSPDEIRLSNEVYYLKDSAKNLSETELISGELDSQFKKNTRKILNFGYDPSVYWLRIAIEVDESLSEERYLEIESSHLDKVDLFWKDSSSREGEFRTGDQVPFKERPVADRYFVFPLPLEDKAKITIYIKVYTEGAVNLPISLLTKEKHEESSRIALLAHGIFFGALGVMAFYNLFLFFGVREKAFLYYVLLISSVILYVFFNSGYAFWYLFPNSPNFTNKAHIILVGITMTLVIVFSAEYLQSVNYHKKLHLLLMAMIGLWAIFIVSALFIPLHFLMPVGAILPIGEILVLIAISIFRILQKDRRAQIFLIAWSLSLLGTFIYSLYLLGILDEQYFAFGSLKLGILSNVVLLSLGLVDRINTFRKEKEEAKEQAEILLELSLMDPLTGVANRRFFDQELDREWNRSVRTDRPLSMLMIDVDYFKAYNDTYGHPKGDEVLGKVAHSLQECLNRSSDMISRYGGEEFGVILPDTPVEGAIVVALNMLQTVEDMHLAHEKSPFSRVTVSIGVSSNQDRDIHSPQELLGRADKNLYDAKAFGRNHIRH</sequence>
<dbReference type="InterPro" id="IPR000160">
    <property type="entry name" value="GGDEF_dom"/>
</dbReference>
<dbReference type="Gene3D" id="3.30.70.270">
    <property type="match status" value="1"/>
</dbReference>
<feature type="transmembrane region" description="Helical" evidence="3">
    <location>
        <begin position="339"/>
        <end position="358"/>
    </location>
</feature>
<dbReference type="Proteomes" id="UP000231962">
    <property type="component" value="Unassembled WGS sequence"/>
</dbReference>
<reference evidence="7 8" key="1">
    <citation type="submission" date="2017-07" db="EMBL/GenBank/DDBJ databases">
        <title>Leptospira spp. isolated from tropical soils.</title>
        <authorList>
            <person name="Thibeaux R."/>
            <person name="Iraola G."/>
            <person name="Ferres I."/>
            <person name="Bierque E."/>
            <person name="Girault D."/>
            <person name="Soupe-Gilbert M.-E."/>
            <person name="Picardeau M."/>
            <person name="Goarant C."/>
        </authorList>
    </citation>
    <scope>NUCLEOTIDE SEQUENCE [LARGE SCALE GENOMIC DNA]</scope>
    <source>
        <strain evidence="6 8">FH1-B-B1</strain>
        <strain evidence="5 7">FH1-B-C1</strain>
    </source>
</reference>
<feature type="transmembrane region" description="Helical" evidence="3">
    <location>
        <begin position="12"/>
        <end position="35"/>
    </location>
</feature>
<feature type="transmembrane region" description="Helical" evidence="3">
    <location>
        <begin position="243"/>
        <end position="269"/>
    </location>
</feature>
<evidence type="ECO:0000256" key="1">
    <source>
        <dbReference type="ARBA" id="ARBA00012528"/>
    </source>
</evidence>
<keyword evidence="7" id="KW-1185">Reference proteome</keyword>
<feature type="transmembrane region" description="Helical" evidence="3">
    <location>
        <begin position="365"/>
        <end position="387"/>
    </location>
</feature>
<dbReference type="OrthoDB" id="9805474at2"/>
<feature type="transmembrane region" description="Helical" evidence="3">
    <location>
        <begin position="212"/>
        <end position="236"/>
    </location>
</feature>
<dbReference type="FunFam" id="3.30.70.270:FF:000001">
    <property type="entry name" value="Diguanylate cyclase domain protein"/>
    <property type="match status" value="1"/>
</dbReference>
<dbReference type="PROSITE" id="PS50887">
    <property type="entry name" value="GGDEF"/>
    <property type="match status" value="1"/>
</dbReference>
<keyword evidence="3" id="KW-0472">Membrane</keyword>
<evidence type="ECO:0000259" key="4">
    <source>
        <dbReference type="PROSITE" id="PS50887"/>
    </source>
</evidence>
<dbReference type="InterPro" id="IPR011622">
    <property type="entry name" value="7TMR_DISM_rcpt_extracell_dom2"/>
</dbReference>
<accession>A0A2M9ZPA2</accession>
<evidence type="ECO:0000313" key="8">
    <source>
        <dbReference type="Proteomes" id="UP000231990"/>
    </source>
</evidence>
<comment type="catalytic activity">
    <reaction evidence="2">
        <text>2 GTP = 3',3'-c-di-GMP + 2 diphosphate</text>
        <dbReference type="Rhea" id="RHEA:24898"/>
        <dbReference type="ChEBI" id="CHEBI:33019"/>
        <dbReference type="ChEBI" id="CHEBI:37565"/>
        <dbReference type="ChEBI" id="CHEBI:58805"/>
        <dbReference type="EC" id="2.7.7.65"/>
    </reaction>
</comment>
<dbReference type="NCBIfam" id="TIGR00254">
    <property type="entry name" value="GGDEF"/>
    <property type="match status" value="1"/>
</dbReference>
<dbReference type="Pfam" id="PF00990">
    <property type="entry name" value="GGDEF"/>
    <property type="match status" value="1"/>
</dbReference>
<dbReference type="InterPro" id="IPR011623">
    <property type="entry name" value="7TMR_DISM_rcpt_extracell_dom1"/>
</dbReference>
<comment type="caution">
    <text evidence="6">The sequence shown here is derived from an EMBL/GenBank/DDBJ whole genome shotgun (WGS) entry which is preliminary data.</text>
</comment>
<feature type="transmembrane region" description="Helical" evidence="3">
    <location>
        <begin position="281"/>
        <end position="299"/>
    </location>
</feature>